<evidence type="ECO:0000313" key="1">
    <source>
        <dbReference type="EMBL" id="CAI9596094.1"/>
    </source>
</evidence>
<sequence length="83" mass="8999">MDNPSPDAELVEQIISDLLAVLIGRAFCQPCFFSEGFRTVHNVKISLSILDAMLSWFPRCVVEAGGVVSLSSRGVLNDFGKSP</sequence>
<gene>
    <name evidence="1" type="ORF">SPARVUS_LOCUS12014922</name>
</gene>
<proteinExistence type="predicted"/>
<keyword evidence="2" id="KW-1185">Reference proteome</keyword>
<name>A0ABN9FGG7_9NEOB</name>
<comment type="caution">
    <text evidence="1">The sequence shown here is derived from an EMBL/GenBank/DDBJ whole genome shotgun (WGS) entry which is preliminary data.</text>
</comment>
<feature type="non-terminal residue" evidence="1">
    <location>
        <position position="83"/>
    </location>
</feature>
<dbReference type="EMBL" id="CATNWA010016884">
    <property type="protein sequence ID" value="CAI9596094.1"/>
    <property type="molecule type" value="Genomic_DNA"/>
</dbReference>
<evidence type="ECO:0000313" key="2">
    <source>
        <dbReference type="Proteomes" id="UP001162483"/>
    </source>
</evidence>
<organism evidence="1 2">
    <name type="scientific">Staurois parvus</name>
    <dbReference type="NCBI Taxonomy" id="386267"/>
    <lineage>
        <taxon>Eukaryota</taxon>
        <taxon>Metazoa</taxon>
        <taxon>Chordata</taxon>
        <taxon>Craniata</taxon>
        <taxon>Vertebrata</taxon>
        <taxon>Euteleostomi</taxon>
        <taxon>Amphibia</taxon>
        <taxon>Batrachia</taxon>
        <taxon>Anura</taxon>
        <taxon>Neobatrachia</taxon>
        <taxon>Ranoidea</taxon>
        <taxon>Ranidae</taxon>
        <taxon>Staurois</taxon>
    </lineage>
</organism>
<reference evidence="1" key="1">
    <citation type="submission" date="2023-05" db="EMBL/GenBank/DDBJ databases">
        <authorList>
            <person name="Stuckert A."/>
        </authorList>
    </citation>
    <scope>NUCLEOTIDE SEQUENCE</scope>
</reference>
<accession>A0ABN9FGG7</accession>
<dbReference type="Proteomes" id="UP001162483">
    <property type="component" value="Unassembled WGS sequence"/>
</dbReference>
<protein>
    <submittedName>
        <fullName evidence="1">Uncharacterized protein</fullName>
    </submittedName>
</protein>